<keyword evidence="3" id="KW-1185">Reference proteome</keyword>
<gene>
    <name evidence="2" type="ORF">CALVIDRAFT_218745</name>
</gene>
<dbReference type="EMBL" id="KV417268">
    <property type="protein sequence ID" value="KZP00952.1"/>
    <property type="molecule type" value="Genomic_DNA"/>
</dbReference>
<feature type="compositionally biased region" description="Basic residues" evidence="1">
    <location>
        <begin position="10"/>
        <end position="19"/>
    </location>
</feature>
<sequence length="113" mass="12820">MRMVLSQRARNSRSRYAVRTHKDFGPPPQECPRPACGSREAVPCTRGRKVPLSCNPDRCCNAVNQHLPHPLLPISVHPSTPTRARRPHLTSPISHRRHMRKSRPQSVVACYKS</sequence>
<protein>
    <submittedName>
        <fullName evidence="2">Uncharacterized protein</fullName>
    </submittedName>
</protein>
<name>A0A167RIQ7_CALVF</name>
<evidence type="ECO:0000313" key="3">
    <source>
        <dbReference type="Proteomes" id="UP000076738"/>
    </source>
</evidence>
<dbReference type="AlphaFoldDB" id="A0A167RIQ7"/>
<feature type="region of interest" description="Disordered" evidence="1">
    <location>
        <begin position="1"/>
        <end position="36"/>
    </location>
</feature>
<organism evidence="2 3">
    <name type="scientific">Calocera viscosa (strain TUFC12733)</name>
    <dbReference type="NCBI Taxonomy" id="1330018"/>
    <lineage>
        <taxon>Eukaryota</taxon>
        <taxon>Fungi</taxon>
        <taxon>Dikarya</taxon>
        <taxon>Basidiomycota</taxon>
        <taxon>Agaricomycotina</taxon>
        <taxon>Dacrymycetes</taxon>
        <taxon>Dacrymycetales</taxon>
        <taxon>Dacrymycetaceae</taxon>
        <taxon>Calocera</taxon>
    </lineage>
</organism>
<reference evidence="2 3" key="1">
    <citation type="journal article" date="2016" name="Mol. Biol. Evol.">
        <title>Comparative Genomics of Early-Diverging Mushroom-Forming Fungi Provides Insights into the Origins of Lignocellulose Decay Capabilities.</title>
        <authorList>
            <person name="Nagy L.G."/>
            <person name="Riley R."/>
            <person name="Tritt A."/>
            <person name="Adam C."/>
            <person name="Daum C."/>
            <person name="Floudas D."/>
            <person name="Sun H."/>
            <person name="Yadav J.S."/>
            <person name="Pangilinan J."/>
            <person name="Larsson K.H."/>
            <person name="Matsuura K."/>
            <person name="Barry K."/>
            <person name="Labutti K."/>
            <person name="Kuo R."/>
            <person name="Ohm R.A."/>
            <person name="Bhattacharya S.S."/>
            <person name="Shirouzu T."/>
            <person name="Yoshinaga Y."/>
            <person name="Martin F.M."/>
            <person name="Grigoriev I.V."/>
            <person name="Hibbett D.S."/>
        </authorList>
    </citation>
    <scope>NUCLEOTIDE SEQUENCE [LARGE SCALE GENOMIC DNA]</scope>
    <source>
        <strain evidence="2 3">TUFC12733</strain>
    </source>
</reference>
<dbReference type="Proteomes" id="UP000076738">
    <property type="component" value="Unassembled WGS sequence"/>
</dbReference>
<feature type="region of interest" description="Disordered" evidence="1">
    <location>
        <begin position="75"/>
        <end position="113"/>
    </location>
</feature>
<evidence type="ECO:0000313" key="2">
    <source>
        <dbReference type="EMBL" id="KZP00952.1"/>
    </source>
</evidence>
<feature type="compositionally biased region" description="Basic residues" evidence="1">
    <location>
        <begin position="83"/>
        <end position="103"/>
    </location>
</feature>
<proteinExistence type="predicted"/>
<evidence type="ECO:0000256" key="1">
    <source>
        <dbReference type="SAM" id="MobiDB-lite"/>
    </source>
</evidence>
<accession>A0A167RIQ7</accession>